<keyword evidence="3" id="KW-0645">Protease</keyword>
<dbReference type="Pfam" id="PF09721">
    <property type="entry name" value="Exosortase_EpsH"/>
    <property type="match status" value="1"/>
</dbReference>
<keyword evidence="4 8" id="KW-0812">Transmembrane</keyword>
<feature type="transmembrane region" description="Helical" evidence="8">
    <location>
        <begin position="113"/>
        <end position="137"/>
    </location>
</feature>
<dbReference type="Proteomes" id="UP001319080">
    <property type="component" value="Unassembled WGS sequence"/>
</dbReference>
<evidence type="ECO:0000313" key="10">
    <source>
        <dbReference type="Proteomes" id="UP001319080"/>
    </source>
</evidence>
<keyword evidence="2" id="KW-1003">Cell membrane</keyword>
<protein>
    <submittedName>
        <fullName evidence="9">Exosortase family protein XrtF</fullName>
    </submittedName>
</protein>
<feature type="transmembrane region" description="Helical" evidence="8">
    <location>
        <begin position="82"/>
        <end position="106"/>
    </location>
</feature>
<comment type="caution">
    <text evidence="9">The sequence shown here is derived from an EMBL/GenBank/DDBJ whole genome shotgun (WGS) entry which is preliminary data.</text>
</comment>
<dbReference type="InterPro" id="IPR019127">
    <property type="entry name" value="Exosortase"/>
</dbReference>
<keyword evidence="10" id="KW-1185">Reference proteome</keyword>
<evidence type="ECO:0000256" key="3">
    <source>
        <dbReference type="ARBA" id="ARBA00022670"/>
    </source>
</evidence>
<dbReference type="InterPro" id="IPR026323">
    <property type="entry name" value="Exosortase-related_prot_XrtF"/>
</dbReference>
<comment type="subcellular location">
    <subcellularLocation>
        <location evidence="1">Cell membrane</location>
        <topology evidence="1">Multi-pass membrane protein</topology>
    </subcellularLocation>
</comment>
<dbReference type="AlphaFoldDB" id="A0AAP2GQR6"/>
<evidence type="ECO:0000256" key="6">
    <source>
        <dbReference type="ARBA" id="ARBA00022989"/>
    </source>
</evidence>
<evidence type="ECO:0000256" key="5">
    <source>
        <dbReference type="ARBA" id="ARBA00022801"/>
    </source>
</evidence>
<keyword evidence="5" id="KW-0378">Hydrolase</keyword>
<dbReference type="GO" id="GO:0008233">
    <property type="term" value="F:peptidase activity"/>
    <property type="evidence" value="ECO:0007669"/>
    <property type="project" value="UniProtKB-KW"/>
</dbReference>
<dbReference type="EMBL" id="JAHESE010000014">
    <property type="protein sequence ID" value="MBT1709604.1"/>
    <property type="molecule type" value="Genomic_DNA"/>
</dbReference>
<dbReference type="GO" id="GO:0005886">
    <property type="term" value="C:plasma membrane"/>
    <property type="evidence" value="ECO:0007669"/>
    <property type="project" value="UniProtKB-SubCell"/>
</dbReference>
<reference evidence="9 10" key="1">
    <citation type="submission" date="2021-05" db="EMBL/GenBank/DDBJ databases">
        <title>A Polyphasic approach of four new species of the genus Ohtaekwangia: Ohtaekwangia histidinii sp. nov., Ohtaekwangia cretensis sp. nov., Ohtaekwangia indiensis sp. nov., Ohtaekwangia reichenbachii sp. nov. from diverse environment.</title>
        <authorList>
            <person name="Octaviana S."/>
        </authorList>
    </citation>
    <scope>NUCLEOTIDE SEQUENCE [LARGE SCALE GENOMIC DNA]</scope>
    <source>
        <strain evidence="9 10">PWU5</strain>
    </source>
</reference>
<dbReference type="NCBIfam" id="TIGR04178">
    <property type="entry name" value="exo_archaeo"/>
    <property type="match status" value="1"/>
</dbReference>
<dbReference type="NCBIfam" id="TIGR04128">
    <property type="entry name" value="exoso_Fjoh_1448"/>
    <property type="match status" value="1"/>
</dbReference>
<dbReference type="GO" id="GO:0006508">
    <property type="term" value="P:proteolysis"/>
    <property type="evidence" value="ECO:0007669"/>
    <property type="project" value="UniProtKB-KW"/>
</dbReference>
<evidence type="ECO:0000256" key="1">
    <source>
        <dbReference type="ARBA" id="ARBA00004651"/>
    </source>
</evidence>
<evidence type="ECO:0000313" key="9">
    <source>
        <dbReference type="EMBL" id="MBT1709604.1"/>
    </source>
</evidence>
<evidence type="ECO:0000256" key="8">
    <source>
        <dbReference type="SAM" id="Phobius"/>
    </source>
</evidence>
<evidence type="ECO:0000256" key="7">
    <source>
        <dbReference type="ARBA" id="ARBA00023136"/>
    </source>
</evidence>
<evidence type="ECO:0000256" key="2">
    <source>
        <dbReference type="ARBA" id="ARBA00022475"/>
    </source>
</evidence>
<proteinExistence type="predicted"/>
<dbReference type="InterPro" id="IPR026392">
    <property type="entry name" value="Exo/Archaeosortase_dom"/>
</dbReference>
<evidence type="ECO:0000256" key="4">
    <source>
        <dbReference type="ARBA" id="ARBA00022692"/>
    </source>
</evidence>
<gene>
    <name evidence="9" type="primary">xrtF</name>
    <name evidence="9" type="ORF">KK062_15280</name>
</gene>
<name>A0AAP2GQR6_9BACT</name>
<sequence>MKNFSFAEFRPTIFFLLRFVGLYVLTNMLYGVYITAYHPKPDPITHTVTVQTAAVLRATGWNVTTEDHYRQPITNLTFEKQAILAVYEGCSGVNAMLMFLAFIVAFGPWRKQMLWFIPMGIVVVHLMNLVRISLLFFVSRFLPDAMYFVHKYLFTAFLYAVIFGLWLIWIRKFTRQTAHA</sequence>
<feature type="transmembrane region" description="Helical" evidence="8">
    <location>
        <begin position="149"/>
        <end position="170"/>
    </location>
</feature>
<accession>A0AAP2GQR6</accession>
<organism evidence="9 10">
    <name type="scientific">Dawidia cretensis</name>
    <dbReference type="NCBI Taxonomy" id="2782350"/>
    <lineage>
        <taxon>Bacteria</taxon>
        <taxon>Pseudomonadati</taxon>
        <taxon>Bacteroidota</taxon>
        <taxon>Cytophagia</taxon>
        <taxon>Cytophagales</taxon>
        <taxon>Chryseotaleaceae</taxon>
        <taxon>Dawidia</taxon>
    </lineage>
</organism>
<feature type="transmembrane region" description="Helical" evidence="8">
    <location>
        <begin position="12"/>
        <end position="33"/>
    </location>
</feature>
<dbReference type="RefSeq" id="WP_254085183.1">
    <property type="nucleotide sequence ID" value="NZ_JAHESE010000014.1"/>
</dbReference>
<keyword evidence="7 8" id="KW-0472">Membrane</keyword>
<keyword evidence="6 8" id="KW-1133">Transmembrane helix</keyword>